<organism evidence="1">
    <name type="scientific">Anguilla anguilla</name>
    <name type="common">European freshwater eel</name>
    <name type="synonym">Muraena anguilla</name>
    <dbReference type="NCBI Taxonomy" id="7936"/>
    <lineage>
        <taxon>Eukaryota</taxon>
        <taxon>Metazoa</taxon>
        <taxon>Chordata</taxon>
        <taxon>Craniata</taxon>
        <taxon>Vertebrata</taxon>
        <taxon>Euteleostomi</taxon>
        <taxon>Actinopterygii</taxon>
        <taxon>Neopterygii</taxon>
        <taxon>Teleostei</taxon>
        <taxon>Anguilliformes</taxon>
        <taxon>Anguillidae</taxon>
        <taxon>Anguilla</taxon>
    </lineage>
</organism>
<sequence>MTCSLRWTIHSKSHRRDVPSVTWR</sequence>
<name>A0A0E9U4L1_ANGAN</name>
<reference evidence="1" key="2">
    <citation type="journal article" date="2015" name="Fish Shellfish Immunol.">
        <title>Early steps in the European eel (Anguilla anguilla)-Vibrio vulnificus interaction in the gills: Role of the RtxA13 toxin.</title>
        <authorList>
            <person name="Callol A."/>
            <person name="Pajuelo D."/>
            <person name="Ebbesson L."/>
            <person name="Teles M."/>
            <person name="MacKenzie S."/>
            <person name="Amaro C."/>
        </authorList>
    </citation>
    <scope>NUCLEOTIDE SEQUENCE</scope>
</reference>
<proteinExistence type="predicted"/>
<dbReference type="EMBL" id="GBXM01047846">
    <property type="protein sequence ID" value="JAH60731.1"/>
    <property type="molecule type" value="Transcribed_RNA"/>
</dbReference>
<reference evidence="1" key="1">
    <citation type="submission" date="2014-11" db="EMBL/GenBank/DDBJ databases">
        <authorList>
            <person name="Amaro Gonzalez C."/>
        </authorList>
    </citation>
    <scope>NUCLEOTIDE SEQUENCE</scope>
</reference>
<protein>
    <submittedName>
        <fullName evidence="1">Uncharacterized protein</fullName>
    </submittedName>
</protein>
<accession>A0A0E9U4L1</accession>
<evidence type="ECO:0000313" key="1">
    <source>
        <dbReference type="EMBL" id="JAH60731.1"/>
    </source>
</evidence>
<dbReference type="AlphaFoldDB" id="A0A0E9U4L1"/>